<keyword evidence="1" id="KW-1015">Disulfide bond</keyword>
<dbReference type="EMBL" id="BPLQ01007521">
    <property type="protein sequence ID" value="GIY30614.1"/>
    <property type="molecule type" value="Genomic_DNA"/>
</dbReference>
<gene>
    <name evidence="5" type="ORF">CDAR_461241</name>
</gene>
<evidence type="ECO:0000256" key="2">
    <source>
        <dbReference type="ARBA" id="ARBA00024195"/>
    </source>
</evidence>
<dbReference type="AlphaFoldDB" id="A0AAV4SBF7"/>
<dbReference type="InterPro" id="IPR043504">
    <property type="entry name" value="Peptidase_S1_PA_chymotrypsin"/>
</dbReference>
<name>A0AAV4SBF7_9ARAC</name>
<keyword evidence="6" id="KW-1185">Reference proteome</keyword>
<comment type="caution">
    <text evidence="5">The sequence shown here is derived from an EMBL/GenBank/DDBJ whole genome shotgun (WGS) entry which is preliminary data.</text>
</comment>
<feature type="domain" description="Peptidase S1" evidence="4">
    <location>
        <begin position="47"/>
        <end position="267"/>
    </location>
</feature>
<dbReference type="Gene3D" id="2.40.10.10">
    <property type="entry name" value="Trypsin-like serine proteases"/>
    <property type="match status" value="1"/>
</dbReference>
<evidence type="ECO:0000256" key="1">
    <source>
        <dbReference type="ARBA" id="ARBA00023157"/>
    </source>
</evidence>
<dbReference type="Pfam" id="PF00089">
    <property type="entry name" value="Trypsin"/>
    <property type="match status" value="1"/>
</dbReference>
<sequence>MKIPEDAKTNSDGETEIDDGSRQTGGLVETCQKCGSGIANPEERGRVINGRPVMPPYKYPWIAGLLAHGGGQEDESYRMSSLPLTTSPKCATRVVPQCYRLPKEVSVGFIGTDEITSLRVKRIIPHPHFIPTTLTNDIGLLELEKPVYCSYQVGPICLPEKGMDRVGQKFITAGWGKRMGETLVEPEKLREGEMRQVSAARCHTREKPKLAYMSEGDSGSSIFIRYGQKYYALGLVSHNFIKVCPPSEPAAFTKLYVYVPWIKRHVPDLPRYQNSTSAN</sequence>
<evidence type="ECO:0000313" key="5">
    <source>
        <dbReference type="EMBL" id="GIY30614.1"/>
    </source>
</evidence>
<evidence type="ECO:0000256" key="3">
    <source>
        <dbReference type="SAM" id="MobiDB-lite"/>
    </source>
</evidence>
<comment type="similarity">
    <text evidence="2">Belongs to the peptidase S1 family. CLIP subfamily.</text>
</comment>
<dbReference type="GO" id="GO:0004252">
    <property type="term" value="F:serine-type endopeptidase activity"/>
    <property type="evidence" value="ECO:0007669"/>
    <property type="project" value="InterPro"/>
</dbReference>
<dbReference type="InterPro" id="IPR009003">
    <property type="entry name" value="Peptidase_S1_PA"/>
</dbReference>
<dbReference type="GO" id="GO:0006508">
    <property type="term" value="P:proteolysis"/>
    <property type="evidence" value="ECO:0007669"/>
    <property type="project" value="InterPro"/>
</dbReference>
<accession>A0AAV4SBF7</accession>
<dbReference type="Proteomes" id="UP001054837">
    <property type="component" value="Unassembled WGS sequence"/>
</dbReference>
<proteinExistence type="inferred from homology"/>
<dbReference type="PROSITE" id="PS50240">
    <property type="entry name" value="TRYPSIN_DOM"/>
    <property type="match status" value="1"/>
</dbReference>
<dbReference type="InterPro" id="IPR001254">
    <property type="entry name" value="Trypsin_dom"/>
</dbReference>
<reference evidence="5 6" key="1">
    <citation type="submission" date="2021-06" db="EMBL/GenBank/DDBJ databases">
        <title>Caerostris darwini draft genome.</title>
        <authorList>
            <person name="Kono N."/>
            <person name="Arakawa K."/>
        </authorList>
    </citation>
    <scope>NUCLEOTIDE SEQUENCE [LARGE SCALE GENOMIC DNA]</scope>
</reference>
<dbReference type="InterPro" id="IPR051487">
    <property type="entry name" value="Ser/Thr_Proteases_Immune/Dev"/>
</dbReference>
<dbReference type="SUPFAM" id="SSF50494">
    <property type="entry name" value="Trypsin-like serine proteases"/>
    <property type="match status" value="1"/>
</dbReference>
<feature type="compositionally biased region" description="Basic and acidic residues" evidence="3">
    <location>
        <begin position="1"/>
        <end position="11"/>
    </location>
</feature>
<organism evidence="5 6">
    <name type="scientific">Caerostris darwini</name>
    <dbReference type="NCBI Taxonomy" id="1538125"/>
    <lineage>
        <taxon>Eukaryota</taxon>
        <taxon>Metazoa</taxon>
        <taxon>Ecdysozoa</taxon>
        <taxon>Arthropoda</taxon>
        <taxon>Chelicerata</taxon>
        <taxon>Arachnida</taxon>
        <taxon>Araneae</taxon>
        <taxon>Araneomorphae</taxon>
        <taxon>Entelegynae</taxon>
        <taxon>Araneoidea</taxon>
        <taxon>Araneidae</taxon>
        <taxon>Caerostris</taxon>
    </lineage>
</organism>
<evidence type="ECO:0000313" key="6">
    <source>
        <dbReference type="Proteomes" id="UP001054837"/>
    </source>
</evidence>
<feature type="region of interest" description="Disordered" evidence="3">
    <location>
        <begin position="1"/>
        <end position="26"/>
    </location>
</feature>
<dbReference type="PANTHER" id="PTHR24256">
    <property type="entry name" value="TRYPTASE-RELATED"/>
    <property type="match status" value="1"/>
</dbReference>
<dbReference type="SMART" id="SM00020">
    <property type="entry name" value="Tryp_SPc"/>
    <property type="match status" value="1"/>
</dbReference>
<protein>
    <recommendedName>
        <fullName evidence="4">Peptidase S1 domain-containing protein</fullName>
    </recommendedName>
</protein>
<evidence type="ECO:0000259" key="4">
    <source>
        <dbReference type="PROSITE" id="PS50240"/>
    </source>
</evidence>